<reference evidence="2" key="1">
    <citation type="submission" date="2023-03" db="EMBL/GenBank/DDBJ databases">
        <title>Massive genome expansion in bonnet fungi (Mycena s.s.) driven by repeated elements and novel gene families across ecological guilds.</title>
        <authorList>
            <consortium name="Lawrence Berkeley National Laboratory"/>
            <person name="Harder C.B."/>
            <person name="Miyauchi S."/>
            <person name="Viragh M."/>
            <person name="Kuo A."/>
            <person name="Thoen E."/>
            <person name="Andreopoulos B."/>
            <person name="Lu D."/>
            <person name="Skrede I."/>
            <person name="Drula E."/>
            <person name="Henrissat B."/>
            <person name="Morin E."/>
            <person name="Kohler A."/>
            <person name="Barry K."/>
            <person name="LaButti K."/>
            <person name="Morin E."/>
            <person name="Salamov A."/>
            <person name="Lipzen A."/>
            <person name="Mereny Z."/>
            <person name="Hegedus B."/>
            <person name="Baldrian P."/>
            <person name="Stursova M."/>
            <person name="Weitz H."/>
            <person name="Taylor A."/>
            <person name="Grigoriev I.V."/>
            <person name="Nagy L.G."/>
            <person name="Martin F."/>
            <person name="Kauserud H."/>
        </authorList>
    </citation>
    <scope>NUCLEOTIDE SEQUENCE</scope>
    <source>
        <strain evidence="2">CBHHK182m</strain>
    </source>
</reference>
<feature type="region of interest" description="Disordered" evidence="1">
    <location>
        <begin position="113"/>
        <end position="164"/>
    </location>
</feature>
<evidence type="ECO:0000313" key="2">
    <source>
        <dbReference type="EMBL" id="KAJ7733304.1"/>
    </source>
</evidence>
<organism evidence="2 3">
    <name type="scientific">Mycena metata</name>
    <dbReference type="NCBI Taxonomy" id="1033252"/>
    <lineage>
        <taxon>Eukaryota</taxon>
        <taxon>Fungi</taxon>
        <taxon>Dikarya</taxon>
        <taxon>Basidiomycota</taxon>
        <taxon>Agaricomycotina</taxon>
        <taxon>Agaricomycetes</taxon>
        <taxon>Agaricomycetidae</taxon>
        <taxon>Agaricales</taxon>
        <taxon>Marasmiineae</taxon>
        <taxon>Mycenaceae</taxon>
        <taxon>Mycena</taxon>
    </lineage>
</organism>
<comment type="caution">
    <text evidence="2">The sequence shown here is derived from an EMBL/GenBank/DDBJ whole genome shotgun (WGS) entry which is preliminary data.</text>
</comment>
<accession>A0AAD7I3G5</accession>
<name>A0AAD7I3G5_9AGAR</name>
<protein>
    <recommendedName>
        <fullName evidence="4">Zn(2)-C6 fungal-type domain-containing protein</fullName>
    </recommendedName>
</protein>
<evidence type="ECO:0000256" key="1">
    <source>
        <dbReference type="SAM" id="MobiDB-lite"/>
    </source>
</evidence>
<evidence type="ECO:0000313" key="3">
    <source>
        <dbReference type="Proteomes" id="UP001215598"/>
    </source>
</evidence>
<proteinExistence type="predicted"/>
<dbReference type="Proteomes" id="UP001215598">
    <property type="component" value="Unassembled WGS sequence"/>
</dbReference>
<evidence type="ECO:0008006" key="4">
    <source>
        <dbReference type="Google" id="ProtNLM"/>
    </source>
</evidence>
<dbReference type="AlphaFoldDB" id="A0AAD7I3G5"/>
<gene>
    <name evidence="2" type="ORF">B0H16DRAFT_1696175</name>
</gene>
<dbReference type="EMBL" id="JARKIB010000139">
    <property type="protein sequence ID" value="KAJ7733304.1"/>
    <property type="molecule type" value="Genomic_DNA"/>
</dbReference>
<keyword evidence="3" id="KW-1185">Reference proteome</keyword>
<feature type="compositionally biased region" description="Polar residues" evidence="1">
    <location>
        <begin position="132"/>
        <end position="142"/>
    </location>
</feature>
<sequence length="197" mass="23379">MSDEYPDDLIIDRFWRRVASLTTRYHDIDHKWIGGDEIRLWNSQHRRACNKCLNSKNKQCIIDEDQPSCRTCRDTKVGCDRKPQFVYDMTKDEFFASYQQFLAVFQRKEPGRLRRYDRPTPNLKLDSEAPQWRNSSPDSFQPNAKVKPRKRSTQPGVRRVTEKKPNIWPHTTSTLIQEVEWALKAMKEIPSVDVQHD</sequence>
<feature type="non-terminal residue" evidence="2">
    <location>
        <position position="1"/>
    </location>
</feature>